<feature type="compositionally biased region" description="Basic and acidic residues" evidence="1">
    <location>
        <begin position="42"/>
        <end position="58"/>
    </location>
</feature>
<reference evidence="2 3" key="1">
    <citation type="submission" date="2022-03" db="EMBL/GenBank/DDBJ databases">
        <authorList>
            <person name="Macdonald S."/>
            <person name="Ahmed S."/>
            <person name="Newling K."/>
        </authorList>
    </citation>
    <scope>NUCLEOTIDE SEQUENCE [LARGE SCALE GENOMIC DNA]</scope>
</reference>
<organism evidence="2 3">
    <name type="scientific">Eruca vesicaria subsp. sativa</name>
    <name type="common">Garden rocket</name>
    <name type="synonym">Eruca sativa</name>
    <dbReference type="NCBI Taxonomy" id="29727"/>
    <lineage>
        <taxon>Eukaryota</taxon>
        <taxon>Viridiplantae</taxon>
        <taxon>Streptophyta</taxon>
        <taxon>Embryophyta</taxon>
        <taxon>Tracheophyta</taxon>
        <taxon>Spermatophyta</taxon>
        <taxon>Magnoliopsida</taxon>
        <taxon>eudicotyledons</taxon>
        <taxon>Gunneridae</taxon>
        <taxon>Pentapetalae</taxon>
        <taxon>rosids</taxon>
        <taxon>malvids</taxon>
        <taxon>Brassicales</taxon>
        <taxon>Brassicaceae</taxon>
        <taxon>Brassiceae</taxon>
        <taxon>Eruca</taxon>
    </lineage>
</organism>
<accession>A0ABC8K4B2</accession>
<evidence type="ECO:0000256" key="1">
    <source>
        <dbReference type="SAM" id="MobiDB-lite"/>
    </source>
</evidence>
<name>A0ABC8K4B2_ERUVS</name>
<dbReference type="AlphaFoldDB" id="A0ABC8K4B2"/>
<gene>
    <name evidence="2" type="ORF">ERUC_LOCUS19376</name>
</gene>
<feature type="region of interest" description="Disordered" evidence="1">
    <location>
        <begin position="22"/>
        <end position="58"/>
    </location>
</feature>
<proteinExistence type="predicted"/>
<sequence>MAPSPHRFHLLAITTDLRMSRRWRRPDPSLLSTPSVSYSRGGHGESDMKERRSGGLGR</sequence>
<protein>
    <submittedName>
        <fullName evidence="2">Uncharacterized protein</fullName>
    </submittedName>
</protein>
<dbReference type="Proteomes" id="UP001642260">
    <property type="component" value="Unassembled WGS sequence"/>
</dbReference>
<evidence type="ECO:0000313" key="2">
    <source>
        <dbReference type="EMBL" id="CAH8353621.1"/>
    </source>
</evidence>
<evidence type="ECO:0000313" key="3">
    <source>
        <dbReference type="Proteomes" id="UP001642260"/>
    </source>
</evidence>
<comment type="caution">
    <text evidence="2">The sequence shown here is derived from an EMBL/GenBank/DDBJ whole genome shotgun (WGS) entry which is preliminary data.</text>
</comment>
<keyword evidence="3" id="KW-1185">Reference proteome</keyword>
<dbReference type="EMBL" id="CAKOAT010184599">
    <property type="protein sequence ID" value="CAH8353621.1"/>
    <property type="molecule type" value="Genomic_DNA"/>
</dbReference>